<evidence type="ECO:0000256" key="6">
    <source>
        <dbReference type="ARBA" id="ARBA00022692"/>
    </source>
</evidence>
<comment type="subcellular location">
    <subcellularLocation>
        <location evidence="1">Membrane</location>
        <topology evidence="1">Multi-pass membrane protein</topology>
    </subcellularLocation>
</comment>
<dbReference type="PANTHER" id="PTHR13929:SF0">
    <property type="entry name" value="UBIA PRENYLTRANSFERASE DOMAIN-CONTAINING PROTEIN 1"/>
    <property type="match status" value="1"/>
</dbReference>
<dbReference type="Pfam" id="PF01040">
    <property type="entry name" value="UbiA"/>
    <property type="match status" value="1"/>
</dbReference>
<dbReference type="UniPathway" id="UPA00079"/>
<keyword evidence="3" id="KW-0474">Menaquinone biosynthesis</keyword>
<dbReference type="Gene3D" id="1.10.357.140">
    <property type="entry name" value="UbiA prenyltransferase"/>
    <property type="match status" value="1"/>
</dbReference>
<dbReference type="InterPro" id="IPR000537">
    <property type="entry name" value="UbiA_prenyltransferase"/>
</dbReference>
<keyword evidence="4" id="KW-1003">Cell membrane</keyword>
<dbReference type="Proteomes" id="UP000243535">
    <property type="component" value="Unassembled WGS sequence"/>
</dbReference>
<name>A0A0K6GYX6_9NEIS</name>
<feature type="transmembrane region" description="Helical" evidence="9">
    <location>
        <begin position="191"/>
        <end position="213"/>
    </location>
</feature>
<comment type="pathway">
    <text evidence="2">Quinol/quinone metabolism; menaquinone biosynthesis.</text>
</comment>
<keyword evidence="6 9" id="KW-0812">Transmembrane</keyword>
<evidence type="ECO:0000256" key="9">
    <source>
        <dbReference type="SAM" id="Phobius"/>
    </source>
</evidence>
<feature type="transmembrane region" description="Helical" evidence="9">
    <location>
        <begin position="30"/>
        <end position="50"/>
    </location>
</feature>
<dbReference type="InterPro" id="IPR044878">
    <property type="entry name" value="UbiA_sf"/>
</dbReference>
<reference evidence="11" key="1">
    <citation type="submission" date="2015-08" db="EMBL/GenBank/DDBJ databases">
        <authorList>
            <person name="Varghese N."/>
        </authorList>
    </citation>
    <scope>NUCLEOTIDE SEQUENCE [LARGE SCALE GENOMIC DNA]</scope>
    <source>
        <strain evidence="11">DSM 17901</strain>
    </source>
</reference>
<accession>A0A0K6GYX6</accession>
<evidence type="ECO:0000256" key="4">
    <source>
        <dbReference type="ARBA" id="ARBA00022475"/>
    </source>
</evidence>
<dbReference type="CDD" id="cd13962">
    <property type="entry name" value="PT_UbiA_UBIAD1"/>
    <property type="match status" value="1"/>
</dbReference>
<protein>
    <submittedName>
        <fullName evidence="10">1,4-dihydroxy-2-naphthoate octaprenyltransferase</fullName>
    </submittedName>
</protein>
<dbReference type="GO" id="GO:0004659">
    <property type="term" value="F:prenyltransferase activity"/>
    <property type="evidence" value="ECO:0007669"/>
    <property type="project" value="InterPro"/>
</dbReference>
<evidence type="ECO:0000256" key="8">
    <source>
        <dbReference type="ARBA" id="ARBA00023136"/>
    </source>
</evidence>
<evidence type="ECO:0000256" key="7">
    <source>
        <dbReference type="ARBA" id="ARBA00022989"/>
    </source>
</evidence>
<feature type="transmembrane region" description="Helical" evidence="9">
    <location>
        <begin position="119"/>
        <end position="152"/>
    </location>
</feature>
<sequence length="310" mass="32440">MLSARPVPVEPHPARYAHRAQRWFFATRPAFLSLSLGGVMMGLAAAGPALRDGWPKAALATLLALLCHAAANVINDVADDANGTDAANVTRLYPYTGGSRFIQNGVLSRCEMQALAWVLFAAVLAGGLLLTWLSGWMCGVIGLVGVMLAWGYSAPPLRLNSRGLGEVALCLAFGLVPLGACSLFLPRLPGPLWPAAGAYGLLACALLFVNQLADRPADALAGKHHWGVRLSGKAAATVFVLLNAGALLLAGLAGLPLWLCGLLAVATCNAWRLRPVLVGPTAGLRPAIHWSILAANLYPLLAALALLTRR</sequence>
<dbReference type="RefSeq" id="WP_072242873.1">
    <property type="nucleotide sequence ID" value="NZ_CYHA01000003.1"/>
</dbReference>
<evidence type="ECO:0000313" key="10">
    <source>
        <dbReference type="EMBL" id="CUA83824.1"/>
    </source>
</evidence>
<keyword evidence="11" id="KW-1185">Reference proteome</keyword>
<feature type="transmembrane region" description="Helical" evidence="9">
    <location>
        <begin position="57"/>
        <end position="74"/>
    </location>
</feature>
<dbReference type="STRING" id="375574.GCA_001418035_01704"/>
<evidence type="ECO:0000256" key="3">
    <source>
        <dbReference type="ARBA" id="ARBA00022428"/>
    </source>
</evidence>
<gene>
    <name evidence="10" type="ORF">Ga0061063_1912</name>
</gene>
<dbReference type="EMBL" id="CYHA01000003">
    <property type="protein sequence ID" value="CUA83824.1"/>
    <property type="molecule type" value="Genomic_DNA"/>
</dbReference>
<dbReference type="GO" id="GO:0042371">
    <property type="term" value="P:vitamin K biosynthetic process"/>
    <property type="evidence" value="ECO:0007669"/>
    <property type="project" value="TreeGrafter"/>
</dbReference>
<dbReference type="GO" id="GO:0005886">
    <property type="term" value="C:plasma membrane"/>
    <property type="evidence" value="ECO:0007669"/>
    <property type="project" value="TreeGrafter"/>
</dbReference>
<evidence type="ECO:0000313" key="11">
    <source>
        <dbReference type="Proteomes" id="UP000243535"/>
    </source>
</evidence>
<dbReference type="PANTHER" id="PTHR13929">
    <property type="entry name" value="1,4-DIHYDROXY-2-NAPHTHOATE OCTAPRENYLTRANSFERASE"/>
    <property type="match status" value="1"/>
</dbReference>
<dbReference type="InterPro" id="IPR026046">
    <property type="entry name" value="UBIAD1"/>
</dbReference>
<feature type="transmembrane region" description="Helical" evidence="9">
    <location>
        <begin position="164"/>
        <end position="185"/>
    </location>
</feature>
<evidence type="ECO:0000256" key="2">
    <source>
        <dbReference type="ARBA" id="ARBA00004863"/>
    </source>
</evidence>
<dbReference type="AlphaFoldDB" id="A0A0K6GYX6"/>
<feature type="transmembrane region" description="Helical" evidence="9">
    <location>
        <begin position="287"/>
        <end position="307"/>
    </location>
</feature>
<evidence type="ECO:0000256" key="5">
    <source>
        <dbReference type="ARBA" id="ARBA00022679"/>
    </source>
</evidence>
<feature type="transmembrane region" description="Helical" evidence="9">
    <location>
        <begin position="234"/>
        <end position="267"/>
    </location>
</feature>
<proteinExistence type="predicted"/>
<dbReference type="GO" id="GO:0009234">
    <property type="term" value="P:menaquinone biosynthetic process"/>
    <property type="evidence" value="ECO:0007669"/>
    <property type="project" value="UniProtKB-UniPathway"/>
</dbReference>
<dbReference type="PIRSF" id="PIRSF005355">
    <property type="entry name" value="UBIAD1"/>
    <property type="match status" value="1"/>
</dbReference>
<keyword evidence="8 9" id="KW-0472">Membrane</keyword>
<keyword evidence="7 9" id="KW-1133">Transmembrane helix</keyword>
<evidence type="ECO:0000256" key="1">
    <source>
        <dbReference type="ARBA" id="ARBA00004141"/>
    </source>
</evidence>
<keyword evidence="5 10" id="KW-0808">Transferase</keyword>
<organism evidence="10 11">
    <name type="scientific">Gulbenkiania indica</name>
    <dbReference type="NCBI Taxonomy" id="375574"/>
    <lineage>
        <taxon>Bacteria</taxon>
        <taxon>Pseudomonadati</taxon>
        <taxon>Pseudomonadota</taxon>
        <taxon>Betaproteobacteria</taxon>
        <taxon>Neisseriales</taxon>
        <taxon>Chromobacteriaceae</taxon>
        <taxon>Gulbenkiania</taxon>
    </lineage>
</organism>